<dbReference type="InterPro" id="IPR030934">
    <property type="entry name" value="Intein_C"/>
</dbReference>
<protein>
    <submittedName>
        <fullName evidence="4">Endonuclease</fullName>
    </submittedName>
</protein>
<keyword evidence="4" id="KW-0378">Hydrolase</keyword>
<dbReference type="InterPro" id="IPR006142">
    <property type="entry name" value="INTEIN"/>
</dbReference>
<dbReference type="SMART" id="SM00305">
    <property type="entry name" value="HintC"/>
    <property type="match status" value="1"/>
</dbReference>
<dbReference type="NCBIfam" id="TIGR01443">
    <property type="entry name" value="intein_Cterm"/>
    <property type="match status" value="1"/>
</dbReference>
<reference evidence="4 5" key="1">
    <citation type="submission" date="2021-01" db="EMBL/GenBank/DDBJ databases">
        <title>WGS of actinomycetes isolated from Thailand.</title>
        <authorList>
            <person name="Thawai C."/>
        </authorList>
    </citation>
    <scope>NUCLEOTIDE SEQUENCE [LARGE SCALE GENOMIC DNA]</scope>
    <source>
        <strain evidence="4 5">LPG 2</strain>
    </source>
</reference>
<evidence type="ECO:0000313" key="4">
    <source>
        <dbReference type="EMBL" id="MBL1073125.1"/>
    </source>
</evidence>
<dbReference type="InterPro" id="IPR027434">
    <property type="entry name" value="Homing_endonucl"/>
</dbReference>
<dbReference type="PROSITE" id="PS50819">
    <property type="entry name" value="INTEIN_ENDONUCLEASE"/>
    <property type="match status" value="1"/>
</dbReference>
<keyword evidence="4" id="KW-0255">Endonuclease</keyword>
<dbReference type="EMBL" id="JAERRJ010000001">
    <property type="protein sequence ID" value="MBL1073125.1"/>
    <property type="molecule type" value="Genomic_DNA"/>
</dbReference>
<dbReference type="GO" id="GO:0004519">
    <property type="term" value="F:endonuclease activity"/>
    <property type="evidence" value="ECO:0007669"/>
    <property type="project" value="UniProtKB-KW"/>
</dbReference>
<evidence type="ECO:0000313" key="5">
    <source>
        <dbReference type="Proteomes" id="UP000602198"/>
    </source>
</evidence>
<comment type="caution">
    <text evidence="4">The sequence shown here is derived from an EMBL/GenBank/DDBJ whole genome shotgun (WGS) entry which is preliminary data.</text>
</comment>
<dbReference type="SUPFAM" id="SSF51294">
    <property type="entry name" value="Hedgehog/intein (Hint) domain"/>
    <property type="match status" value="1"/>
</dbReference>
<gene>
    <name evidence="4" type="ORF">JK358_01820</name>
</gene>
<proteinExistence type="predicted"/>
<keyword evidence="1" id="KW-0068">Autocatalytic cleavage</keyword>
<dbReference type="InterPro" id="IPR004860">
    <property type="entry name" value="LAGLIDADG_dom"/>
</dbReference>
<dbReference type="Gene3D" id="3.10.28.10">
    <property type="entry name" value="Homing endonucleases"/>
    <property type="match status" value="1"/>
</dbReference>
<dbReference type="PROSITE" id="PS50818">
    <property type="entry name" value="INTEIN_C_TER"/>
    <property type="match status" value="1"/>
</dbReference>
<evidence type="ECO:0000256" key="1">
    <source>
        <dbReference type="ARBA" id="ARBA00022813"/>
    </source>
</evidence>
<dbReference type="InterPro" id="IPR036844">
    <property type="entry name" value="Hint_dom_sf"/>
</dbReference>
<dbReference type="CDD" id="cd00081">
    <property type="entry name" value="Hint"/>
    <property type="match status" value="1"/>
</dbReference>
<dbReference type="Pfam" id="PF14528">
    <property type="entry name" value="LAGLIDADG_3"/>
    <property type="match status" value="1"/>
</dbReference>
<dbReference type="SUPFAM" id="SSF55608">
    <property type="entry name" value="Homing endonucleases"/>
    <property type="match status" value="1"/>
</dbReference>
<keyword evidence="2" id="KW-0651">Protein splicing</keyword>
<evidence type="ECO:0000259" key="3">
    <source>
        <dbReference type="PROSITE" id="PS50819"/>
    </source>
</evidence>
<dbReference type="Proteomes" id="UP000602198">
    <property type="component" value="Unassembled WGS sequence"/>
</dbReference>
<accession>A0ABS1LZB5</accession>
<dbReference type="InterPro" id="IPR004042">
    <property type="entry name" value="Intein_endonuc_central"/>
</dbReference>
<keyword evidence="5" id="KW-1185">Reference proteome</keyword>
<organism evidence="4 5">
    <name type="scientific">Nocardia acididurans</name>
    <dbReference type="NCBI Taxonomy" id="2802282"/>
    <lineage>
        <taxon>Bacteria</taxon>
        <taxon>Bacillati</taxon>
        <taxon>Actinomycetota</taxon>
        <taxon>Actinomycetes</taxon>
        <taxon>Mycobacteriales</taxon>
        <taxon>Nocardiaceae</taxon>
        <taxon>Nocardia</taxon>
    </lineage>
</organism>
<dbReference type="Pfam" id="PF14890">
    <property type="entry name" value="Intein_splicing"/>
    <property type="match status" value="1"/>
</dbReference>
<sequence length="446" mass="49289">MWLEDSEIACGACYSQYVISNRILLASTGNEVTIDTLSNSGERSLAWSLNTRMRIIAQPVAVSDVGRAETLLVRLASGLETRLARSSPLLTLGGWVSLDDLAIDDRVATPRWIPAPAHSKELDYAEIVMLAHMIGDGSCVKRQPIRYASIDEANLAAVTEAAAHFGITAIRDEYAAARVTTLRLPAPYRLTHGRRNPIAAWLDELGLFGLRSYEKFIPAPVFAMPTDQVALFLRHLWATDGSIRWDVRGRQAQIYYASTSLQLIRDVAQLLLRLEVHGRITQARKPGYRDCWHLRIAGSENQRTFLEDISAHGARGIAGEAVLAEIVQLEPNPNVDTVPKEVWNTVRSSIAAQSMPLREFQSAMGSRFCGSAMWKNSPSRYRLARAAAILEEPELILLARSDVFWDRIVEISSAGEQDVYSVTVDGTHNYVADGVLVHDSSVAAVR</sequence>
<feature type="domain" description="DOD-type homing endonuclease" evidence="3">
    <location>
        <begin position="129"/>
        <end position="276"/>
    </location>
</feature>
<dbReference type="InterPro" id="IPR003586">
    <property type="entry name" value="Hint_dom_C"/>
</dbReference>
<dbReference type="Gene3D" id="2.170.16.10">
    <property type="entry name" value="Hedgehog/Intein (Hint) domain"/>
    <property type="match status" value="2"/>
</dbReference>
<name>A0ABS1LZB5_9NOCA</name>
<evidence type="ECO:0000256" key="2">
    <source>
        <dbReference type="ARBA" id="ARBA00023000"/>
    </source>
</evidence>
<keyword evidence="4" id="KW-0540">Nuclease</keyword>
<dbReference type="PRINTS" id="PR00379">
    <property type="entry name" value="INTEIN"/>
</dbReference>